<evidence type="ECO:0000256" key="4">
    <source>
        <dbReference type="ARBA" id="ARBA00022475"/>
    </source>
</evidence>
<keyword evidence="8 10" id="KW-0472">Membrane</keyword>
<dbReference type="InterPro" id="IPR004513">
    <property type="entry name" value="FtsX"/>
</dbReference>
<sequence>MKFSTFGFLGGQAVSSIRRNGLMSLASIGIVAVSLFLLGTFLMMALNANMMATAIETDVEIAVLLDSNASAAQVQSVSDDVSALGEVINVTHIAKDQALDSMEMRFGEEHDLLQSLGGINPLPDSLIVKVREPRLVGEVADTIGRFNFVDKVRYGQGWVEQLFAVLDWVRWLGAGVVVLLSLAAVFLIAITVRLTVFARKDEIAIMKYVGATNWFIRLPFFVEGLLLGTFGSLLAGIGLYFGYSQLVGYVAATVNFVPMITDMGYLLNILVYLLAGGALLGACGSAVSVRKFLKV</sequence>
<feature type="transmembrane region" description="Helical" evidence="11">
    <location>
        <begin position="263"/>
        <end position="289"/>
    </location>
</feature>
<dbReference type="Proteomes" id="UP001329915">
    <property type="component" value="Chromosome"/>
</dbReference>
<reference evidence="14 15" key="1">
    <citation type="submission" date="2023-04" db="EMBL/GenBank/DDBJ databases">
        <authorList>
            <person name="Hsu D."/>
        </authorList>
    </citation>
    <scope>NUCLEOTIDE SEQUENCE [LARGE SCALE GENOMIC DNA]</scope>
    <source>
        <strain evidence="14 15">MK1</strain>
    </source>
</reference>
<evidence type="ECO:0000313" key="14">
    <source>
        <dbReference type="EMBL" id="WRO20937.1"/>
    </source>
</evidence>
<dbReference type="AlphaFoldDB" id="A0AAU0UK85"/>
<dbReference type="RefSeq" id="WP_366923814.1">
    <property type="nucleotide sequence ID" value="NZ_CP121694.1"/>
</dbReference>
<keyword evidence="9 10" id="KW-0131">Cell cycle</keyword>
<feature type="transmembrane region" description="Helical" evidence="11">
    <location>
        <begin position="171"/>
        <end position="197"/>
    </location>
</feature>
<keyword evidence="5 10" id="KW-0132">Cell division</keyword>
<evidence type="ECO:0000256" key="6">
    <source>
        <dbReference type="ARBA" id="ARBA00022692"/>
    </source>
</evidence>
<dbReference type="GO" id="GO:0051301">
    <property type="term" value="P:cell division"/>
    <property type="evidence" value="ECO:0007669"/>
    <property type="project" value="UniProtKB-KW"/>
</dbReference>
<accession>A0AAU0UK85</accession>
<dbReference type="GO" id="GO:0005886">
    <property type="term" value="C:plasma membrane"/>
    <property type="evidence" value="ECO:0007669"/>
    <property type="project" value="UniProtKB-SubCell"/>
</dbReference>
<dbReference type="PANTHER" id="PTHR47755">
    <property type="entry name" value="CELL DIVISION PROTEIN FTSX"/>
    <property type="match status" value="1"/>
</dbReference>
<feature type="transmembrane region" description="Helical" evidence="11">
    <location>
        <begin position="21"/>
        <end position="46"/>
    </location>
</feature>
<evidence type="ECO:0000259" key="13">
    <source>
        <dbReference type="Pfam" id="PF18075"/>
    </source>
</evidence>
<evidence type="ECO:0000313" key="15">
    <source>
        <dbReference type="Proteomes" id="UP001329915"/>
    </source>
</evidence>
<evidence type="ECO:0000256" key="3">
    <source>
        <dbReference type="ARBA" id="ARBA00021907"/>
    </source>
</evidence>
<comment type="function">
    <text evidence="10">Part of the ABC transporter FtsEX involved in asymmetric cellular division facilitating the initiation of sporulation.</text>
</comment>
<gene>
    <name evidence="14" type="primary">ftsX</name>
    <name evidence="14" type="ORF">MFMK1_000727</name>
</gene>
<feature type="domain" description="ABC3 transporter permease C-terminal" evidence="12">
    <location>
        <begin position="176"/>
        <end position="294"/>
    </location>
</feature>
<dbReference type="InterPro" id="IPR003838">
    <property type="entry name" value="ABC3_permease_C"/>
</dbReference>
<evidence type="ECO:0000256" key="9">
    <source>
        <dbReference type="ARBA" id="ARBA00023306"/>
    </source>
</evidence>
<evidence type="ECO:0000256" key="1">
    <source>
        <dbReference type="ARBA" id="ARBA00004651"/>
    </source>
</evidence>
<dbReference type="KEGG" id="dbc:MFMK1_000727"/>
<keyword evidence="4 10" id="KW-1003">Cell membrane</keyword>
<evidence type="ECO:0000256" key="5">
    <source>
        <dbReference type="ARBA" id="ARBA00022618"/>
    </source>
</evidence>
<dbReference type="PANTHER" id="PTHR47755:SF1">
    <property type="entry name" value="CELL DIVISION PROTEIN FTSX"/>
    <property type="match status" value="1"/>
</dbReference>
<protein>
    <recommendedName>
        <fullName evidence="3 10">Cell division protein FtsX</fullName>
    </recommendedName>
</protein>
<proteinExistence type="inferred from homology"/>
<evidence type="ECO:0000256" key="7">
    <source>
        <dbReference type="ARBA" id="ARBA00022989"/>
    </source>
</evidence>
<dbReference type="InterPro" id="IPR058204">
    <property type="entry name" value="FtsX_firmicutes-type"/>
</dbReference>
<dbReference type="Gene3D" id="3.30.70.3040">
    <property type="match status" value="1"/>
</dbReference>
<keyword evidence="6 11" id="KW-0812">Transmembrane</keyword>
<evidence type="ECO:0000256" key="10">
    <source>
        <dbReference type="PIRNR" id="PIRNR003097"/>
    </source>
</evidence>
<dbReference type="InterPro" id="IPR040690">
    <property type="entry name" value="FtsX_ECD"/>
</dbReference>
<dbReference type="EMBL" id="CP121694">
    <property type="protein sequence ID" value="WRO20937.1"/>
    <property type="molecule type" value="Genomic_DNA"/>
</dbReference>
<name>A0AAU0UK85_9FIRM</name>
<feature type="transmembrane region" description="Helical" evidence="11">
    <location>
        <begin position="218"/>
        <end position="243"/>
    </location>
</feature>
<dbReference type="PIRSF" id="PIRSF003097">
    <property type="entry name" value="FtsX"/>
    <property type="match status" value="1"/>
</dbReference>
<evidence type="ECO:0000256" key="8">
    <source>
        <dbReference type="ARBA" id="ARBA00023136"/>
    </source>
</evidence>
<dbReference type="Pfam" id="PF18075">
    <property type="entry name" value="FtsX_ECD"/>
    <property type="match status" value="1"/>
</dbReference>
<organism evidence="14 15">
    <name type="scientific">Metallumcola ferriviriculae</name>
    <dbReference type="NCBI Taxonomy" id="3039180"/>
    <lineage>
        <taxon>Bacteria</taxon>
        <taxon>Bacillati</taxon>
        <taxon>Bacillota</taxon>
        <taxon>Clostridia</taxon>
        <taxon>Neomoorellales</taxon>
        <taxon>Desulfitibacteraceae</taxon>
        <taxon>Metallumcola</taxon>
    </lineage>
</organism>
<evidence type="ECO:0000256" key="2">
    <source>
        <dbReference type="ARBA" id="ARBA00007379"/>
    </source>
</evidence>
<keyword evidence="7 11" id="KW-1133">Transmembrane helix</keyword>
<dbReference type="Pfam" id="PF02687">
    <property type="entry name" value="FtsX"/>
    <property type="match status" value="1"/>
</dbReference>
<dbReference type="NCBIfam" id="NF038347">
    <property type="entry name" value="FtsX_Gpos"/>
    <property type="match status" value="1"/>
</dbReference>
<feature type="domain" description="FtsX extracellular" evidence="13">
    <location>
        <begin position="59"/>
        <end position="152"/>
    </location>
</feature>
<evidence type="ECO:0000259" key="12">
    <source>
        <dbReference type="Pfam" id="PF02687"/>
    </source>
</evidence>
<comment type="subcellular location">
    <subcellularLocation>
        <location evidence="1">Cell membrane</location>
        <topology evidence="1">Multi-pass membrane protein</topology>
    </subcellularLocation>
</comment>
<keyword evidence="15" id="KW-1185">Reference proteome</keyword>
<comment type="similarity">
    <text evidence="2 10">Belongs to the ABC-4 integral membrane protein family. FtsX subfamily.</text>
</comment>
<evidence type="ECO:0000256" key="11">
    <source>
        <dbReference type="SAM" id="Phobius"/>
    </source>
</evidence>